<evidence type="ECO:0000313" key="14">
    <source>
        <dbReference type="EMBL" id="OAY48428.1"/>
    </source>
</evidence>
<comment type="catalytic activity">
    <reaction evidence="11">
        <text>O-phospho-L-threonyl-[protein] + H2O = L-threonyl-[protein] + phosphate</text>
        <dbReference type="Rhea" id="RHEA:47004"/>
        <dbReference type="Rhea" id="RHEA-COMP:11060"/>
        <dbReference type="Rhea" id="RHEA-COMP:11605"/>
        <dbReference type="ChEBI" id="CHEBI:15377"/>
        <dbReference type="ChEBI" id="CHEBI:30013"/>
        <dbReference type="ChEBI" id="CHEBI:43474"/>
        <dbReference type="ChEBI" id="CHEBI:61977"/>
        <dbReference type="EC" id="3.1.3.16"/>
    </reaction>
</comment>
<keyword evidence="7" id="KW-0460">Magnesium</keyword>
<dbReference type="Gene3D" id="3.60.40.10">
    <property type="entry name" value="PPM-type phosphatase domain"/>
    <property type="match status" value="1"/>
</dbReference>
<evidence type="ECO:0000256" key="6">
    <source>
        <dbReference type="ARBA" id="ARBA00022801"/>
    </source>
</evidence>
<evidence type="ECO:0000256" key="5">
    <source>
        <dbReference type="ARBA" id="ARBA00022723"/>
    </source>
</evidence>
<dbReference type="PANTHER" id="PTHR47992">
    <property type="entry name" value="PROTEIN PHOSPHATASE"/>
    <property type="match status" value="1"/>
</dbReference>
<comment type="cofactor">
    <cofactor evidence="1">
        <name>Mn(2+)</name>
        <dbReference type="ChEBI" id="CHEBI:29035"/>
    </cofactor>
</comment>
<keyword evidence="9" id="KW-0464">Manganese</keyword>
<organism evidence="14 15">
    <name type="scientific">Manihot esculenta</name>
    <name type="common">Cassava</name>
    <name type="synonym">Jatropha manihot</name>
    <dbReference type="NCBI Taxonomy" id="3983"/>
    <lineage>
        <taxon>Eukaryota</taxon>
        <taxon>Viridiplantae</taxon>
        <taxon>Streptophyta</taxon>
        <taxon>Embryophyta</taxon>
        <taxon>Tracheophyta</taxon>
        <taxon>Spermatophyta</taxon>
        <taxon>Magnoliopsida</taxon>
        <taxon>eudicotyledons</taxon>
        <taxon>Gunneridae</taxon>
        <taxon>Pentapetalae</taxon>
        <taxon>rosids</taxon>
        <taxon>fabids</taxon>
        <taxon>Malpighiales</taxon>
        <taxon>Euphorbiaceae</taxon>
        <taxon>Crotonoideae</taxon>
        <taxon>Manihoteae</taxon>
        <taxon>Manihot</taxon>
    </lineage>
</organism>
<keyword evidence="5" id="KW-0479">Metal-binding</keyword>
<evidence type="ECO:0000256" key="11">
    <source>
        <dbReference type="ARBA" id="ARBA00048336"/>
    </source>
</evidence>
<keyword evidence="8 12" id="KW-0904">Protein phosphatase</keyword>
<evidence type="ECO:0000256" key="9">
    <source>
        <dbReference type="ARBA" id="ARBA00023211"/>
    </source>
</evidence>
<comment type="cofactor">
    <cofactor evidence="2">
        <name>Mg(2+)</name>
        <dbReference type="ChEBI" id="CHEBI:18420"/>
    </cofactor>
</comment>
<dbReference type="CDD" id="cd00143">
    <property type="entry name" value="PP2Cc"/>
    <property type="match status" value="1"/>
</dbReference>
<evidence type="ECO:0000256" key="2">
    <source>
        <dbReference type="ARBA" id="ARBA00001946"/>
    </source>
</evidence>
<feature type="domain" description="PPM-type phosphatase" evidence="13">
    <location>
        <begin position="90"/>
        <end position="336"/>
    </location>
</feature>
<dbReference type="OrthoDB" id="10264738at2759"/>
<dbReference type="PROSITE" id="PS01032">
    <property type="entry name" value="PPM_1"/>
    <property type="match status" value="1"/>
</dbReference>
<sequence length="349" mass="38591">MTCNTCIRSVIAEGGIFSKTRYKLSNIRRSLHVGLHPHYTLKRELSMNLSMMVDSGSTAKREAVVDVLKEKDEAGGYVSGGWKSEDGKLSCGYSSFRGKRATMEDRYDIKNTKIHGQTVCMFGIFDGHGGSRAAEYLKEHLFDNLMKHPKFMENTKLAIGETYQQTDVDFLDSVKDTYRDDGSTASTAVLVGNHLYVANVGDSRTVISKAGKAIPLSEDHKPNRSDERKRIESAGGVVMWAGTWRVGGVLAMSRAFGNRMLKQFVVAEPEIQDQKIDEEFEVLVLASDGLWDVVPNEDAVSIARTEEEPEAAARKLTEAAFKRGSADNITCIVVRFHHAKADSANVQSN</sequence>
<evidence type="ECO:0000256" key="4">
    <source>
        <dbReference type="ARBA" id="ARBA00013081"/>
    </source>
</evidence>
<dbReference type="FunFam" id="3.60.40.10:FF:000027">
    <property type="entry name" value="Probable protein phosphatase 2C 76"/>
    <property type="match status" value="1"/>
</dbReference>
<dbReference type="InterPro" id="IPR000222">
    <property type="entry name" value="PP2C_BS"/>
</dbReference>
<dbReference type="EC" id="3.1.3.16" evidence="4"/>
<dbReference type="GO" id="GO:0004722">
    <property type="term" value="F:protein serine/threonine phosphatase activity"/>
    <property type="evidence" value="ECO:0000318"/>
    <property type="project" value="GO_Central"/>
</dbReference>
<dbReference type="Gramene" id="Manes.06G158500.1.v8.1">
    <property type="protein sequence ID" value="Manes.06G158500.1.v8.1.CDS"/>
    <property type="gene ID" value="Manes.06G158500.v8.1"/>
</dbReference>
<dbReference type="GO" id="GO:0046872">
    <property type="term" value="F:metal ion binding"/>
    <property type="evidence" value="ECO:0007669"/>
    <property type="project" value="UniProtKB-KW"/>
</dbReference>
<evidence type="ECO:0000256" key="10">
    <source>
        <dbReference type="ARBA" id="ARBA00047761"/>
    </source>
</evidence>
<evidence type="ECO:0000313" key="15">
    <source>
        <dbReference type="Proteomes" id="UP000091857"/>
    </source>
</evidence>
<dbReference type="AlphaFoldDB" id="A0A2C9VTC9"/>
<evidence type="ECO:0000259" key="13">
    <source>
        <dbReference type="PROSITE" id="PS51746"/>
    </source>
</evidence>
<dbReference type="Proteomes" id="UP000091857">
    <property type="component" value="Chromosome 6"/>
</dbReference>
<dbReference type="SUPFAM" id="SSF81606">
    <property type="entry name" value="PP2C-like"/>
    <property type="match status" value="1"/>
</dbReference>
<dbReference type="GO" id="GO:1902531">
    <property type="term" value="P:regulation of intracellular signal transduction"/>
    <property type="evidence" value="ECO:0000318"/>
    <property type="project" value="GO_Central"/>
</dbReference>
<dbReference type="STRING" id="3983.A0A2C9VTC9"/>
<dbReference type="SMART" id="SM00332">
    <property type="entry name" value="PP2Cc"/>
    <property type="match status" value="1"/>
</dbReference>
<evidence type="ECO:0000256" key="3">
    <source>
        <dbReference type="ARBA" id="ARBA00006702"/>
    </source>
</evidence>
<protein>
    <recommendedName>
        <fullName evidence="4">protein-serine/threonine phosphatase</fullName>
        <ecNumber evidence="4">3.1.3.16</ecNumber>
    </recommendedName>
</protein>
<dbReference type="EMBL" id="CM004392">
    <property type="protein sequence ID" value="OAY48428.1"/>
    <property type="molecule type" value="Genomic_DNA"/>
</dbReference>
<keyword evidence="15" id="KW-1185">Reference proteome</keyword>
<dbReference type="Pfam" id="PF00481">
    <property type="entry name" value="PP2C"/>
    <property type="match status" value="1"/>
</dbReference>
<dbReference type="InterPro" id="IPR015655">
    <property type="entry name" value="PP2C"/>
</dbReference>
<evidence type="ECO:0000256" key="8">
    <source>
        <dbReference type="ARBA" id="ARBA00022912"/>
    </source>
</evidence>
<keyword evidence="6 12" id="KW-0378">Hydrolase</keyword>
<evidence type="ECO:0000256" key="7">
    <source>
        <dbReference type="ARBA" id="ARBA00022842"/>
    </source>
</evidence>
<evidence type="ECO:0000256" key="12">
    <source>
        <dbReference type="RuleBase" id="RU003465"/>
    </source>
</evidence>
<dbReference type="InterPro" id="IPR001932">
    <property type="entry name" value="PPM-type_phosphatase-like_dom"/>
</dbReference>
<comment type="catalytic activity">
    <reaction evidence="10">
        <text>O-phospho-L-seryl-[protein] + H2O = L-seryl-[protein] + phosphate</text>
        <dbReference type="Rhea" id="RHEA:20629"/>
        <dbReference type="Rhea" id="RHEA-COMP:9863"/>
        <dbReference type="Rhea" id="RHEA-COMP:11604"/>
        <dbReference type="ChEBI" id="CHEBI:15377"/>
        <dbReference type="ChEBI" id="CHEBI:29999"/>
        <dbReference type="ChEBI" id="CHEBI:43474"/>
        <dbReference type="ChEBI" id="CHEBI:83421"/>
        <dbReference type="EC" id="3.1.3.16"/>
    </reaction>
</comment>
<dbReference type="InterPro" id="IPR036457">
    <property type="entry name" value="PPM-type-like_dom_sf"/>
</dbReference>
<reference evidence="15" key="1">
    <citation type="journal article" date="2016" name="Nat. Biotechnol.">
        <title>Sequencing wild and cultivated cassava and related species reveals extensive interspecific hybridization and genetic diversity.</title>
        <authorList>
            <person name="Bredeson J.V."/>
            <person name="Lyons J.B."/>
            <person name="Prochnik S.E."/>
            <person name="Wu G.A."/>
            <person name="Ha C.M."/>
            <person name="Edsinger-Gonzales E."/>
            <person name="Grimwood J."/>
            <person name="Schmutz J."/>
            <person name="Rabbi I.Y."/>
            <person name="Egesi C."/>
            <person name="Nauluvula P."/>
            <person name="Lebot V."/>
            <person name="Ndunguru J."/>
            <person name="Mkamilo G."/>
            <person name="Bart R.S."/>
            <person name="Setter T.L."/>
            <person name="Gleadow R.M."/>
            <person name="Kulakow P."/>
            <person name="Ferguson M.E."/>
            <person name="Rounsley S."/>
            <person name="Rokhsar D.S."/>
        </authorList>
    </citation>
    <scope>NUCLEOTIDE SEQUENCE [LARGE SCALE GENOMIC DNA]</scope>
    <source>
        <strain evidence="15">cv. AM560-2</strain>
    </source>
</reference>
<proteinExistence type="inferred from homology"/>
<evidence type="ECO:0000256" key="1">
    <source>
        <dbReference type="ARBA" id="ARBA00001936"/>
    </source>
</evidence>
<comment type="similarity">
    <text evidence="3 12">Belongs to the PP2C family.</text>
</comment>
<name>A0A2C9VTC9_MANES</name>
<dbReference type="OMA" id="KICIRSV"/>
<dbReference type="PROSITE" id="PS51746">
    <property type="entry name" value="PPM_2"/>
    <property type="match status" value="1"/>
</dbReference>
<comment type="caution">
    <text evidence="14">The sequence shown here is derived from an EMBL/GenBank/DDBJ whole genome shotgun (WGS) entry which is preliminary data.</text>
</comment>
<gene>
    <name evidence="14" type="ORF">MANES_06G158500v8</name>
</gene>
<accession>A0A2C9VTC9</accession>